<dbReference type="Gene3D" id="3.30.420.140">
    <property type="entry name" value="YqgF/RNase H-like domain"/>
    <property type="match status" value="1"/>
</dbReference>
<feature type="compositionally biased region" description="Polar residues" evidence="1">
    <location>
        <begin position="201"/>
        <end position="219"/>
    </location>
</feature>
<gene>
    <name evidence="4" type="primary">LOC108669338</name>
</gene>
<dbReference type="Pfam" id="PF22706">
    <property type="entry name" value="Tex_central_region"/>
    <property type="match status" value="1"/>
</dbReference>
<evidence type="ECO:0000259" key="2">
    <source>
        <dbReference type="PROSITE" id="PS50126"/>
    </source>
</evidence>
<dbReference type="GO" id="GO:0003735">
    <property type="term" value="F:structural constituent of ribosome"/>
    <property type="evidence" value="ECO:0007669"/>
    <property type="project" value="TreeGrafter"/>
</dbReference>
<dbReference type="InterPro" id="IPR003029">
    <property type="entry name" value="S1_domain"/>
</dbReference>
<dbReference type="SUPFAM" id="SSF50249">
    <property type="entry name" value="Nucleic acid-binding proteins"/>
    <property type="match status" value="1"/>
</dbReference>
<dbReference type="InterPro" id="IPR050437">
    <property type="entry name" value="Ribos_protein_bS1-like"/>
</dbReference>
<dbReference type="RefSeq" id="XP_018012134.1">
    <property type="nucleotide sequence ID" value="XM_018156645.2"/>
</dbReference>
<dbReference type="GO" id="GO:0006412">
    <property type="term" value="P:translation"/>
    <property type="evidence" value="ECO:0007669"/>
    <property type="project" value="TreeGrafter"/>
</dbReference>
<dbReference type="Pfam" id="PF12836">
    <property type="entry name" value="HHH_3"/>
    <property type="match status" value="1"/>
</dbReference>
<dbReference type="InterPro" id="IPR012340">
    <property type="entry name" value="NA-bd_OB-fold"/>
</dbReference>
<dbReference type="Gene3D" id="1.10.10.650">
    <property type="entry name" value="RuvA domain 2-like"/>
    <property type="match status" value="1"/>
</dbReference>
<sequence length="1428" mass="157554">MDSVPDIDDTINLDDSEWLPPTTKKGAMVVPDDDYVEIVGEYVPPRPQRRSARTAHAQVLDVPLIGECKQLDGPDEASTPNRIFPKDELGTTCASTRNSKKLKKKFLQKQSISKGSRSIIASGNKKNIMKTFMNKSSAKFRGPPLGHENSENNKKLLTGKRLAITNASANMESSEINSTFGVMQHVLKRSTGKRLAITNSLKNMESSEVNKTSGSSRQPTESEDFLPLSSGAPLKLRRPRHVASNELMEFIPVAPVKLKRSKLVKHEDSVCLDSQVPVKRKLKSTDKTTVTKKLKLPDEAFEHSDDLKTGHYLKEFDNNDGSSSSRLLKIANKLPIIDALKHEHECDGDDSPEMHLCKMEPATENKPTNVRTELKTYKTEPVGETGDYGSKSEACSQKNELVISESAGGSRPHTQRSCLYNRGRGPYYQGHRPYNEGSMSYHQESGPHNQNSGPYSQGSGPYNQDSGPYNQDSWPYNQESRPHNLASGLYNRGSGPFNKGSGSYIRGSGSYNRGSGPFNQGSGPFNQGSGPFNHGNWPHNNGRCHFNESVSFYNESHPPSRGIGVSTRAKAPIASKYKEALPELETSNAEFSIMSLDMSTSSEFSPAKAKSFSSCAIQKSDIPGAESSKQSSSCEKQSVKKTKSPTNISCDWDPAQVISTRKGIDVNHAREIIRLVDQECTLPFIARYRREKTGDLEIGKLREVLSSYEQLKEVKLKVSKIVSDQKKPLEPEIKESLLKATSLQEVKILSASLRTTGKGTFADRARKAGLAPTAEELLRNRDAVAVRDELQKLVVPGMQGRSTIDDVESGIKYIIADIISKNAKMLEEMKTWLKRSSVKLVSSRARKVLSKLKKSPLKPKKVVAKRKSLGGTAATKKGDSALSPDVIRKYEQYFEFSMVAWRVAPHAICAINRGEQQGVLNVKVVLPDEAYHRFCSHVQRNFLGSTNRNLGHGYGESYGVRVLLDTQQDCWDRLVSPSLKLWVRSELSDTAELASIEVFVTNVRHLLLTPPVRANTVLAIDPGFAKGCKVAVVERKGRVLAVDTIFPFAAPRSEAAAQTLVRLASEYHCEVIAIGNGTACRETEAWLSKLISEEAFGALNVQYTIINESGASQYSITNEASAEFPGMDINHISAVSLARRLQDPLLEYVKVPPVHLGVGMYQRDVNKKLLDTALDSVVMECVSFVGVDINVASELILRKVSGLNKARASAIVKYREDVGPFRNREEIKKVKGIGPVSFQQCAGFVKIVPQTLRQRAKSNLAPLCPLDSTTVHPESYESAKSLISLASLDINNIGDHEFIHALKNFMTRHSLLEIREKCNCSESSLKTVLESLYQPLDFDFRAQFHKPIFRKGVTNMADLKTGQRLTGSVRNVTTFGVFVDIGVGQDGLIHTHNLNGTRLHVGNVVQVSVINVNISRGHIGLKLITIVS</sequence>
<dbReference type="InterPro" id="IPR032639">
    <property type="entry name" value="Tex_YqgF"/>
</dbReference>
<dbReference type="Pfam" id="PF09371">
    <property type="entry name" value="Tex_N"/>
    <property type="match status" value="1"/>
</dbReference>
<feature type="domain" description="S1 motif" evidence="2">
    <location>
        <begin position="1362"/>
        <end position="1424"/>
    </location>
</feature>
<dbReference type="InterPro" id="IPR044146">
    <property type="entry name" value="S1_Tex"/>
</dbReference>
<dbReference type="Gene3D" id="2.40.50.140">
    <property type="entry name" value="Nucleic acid-binding proteins"/>
    <property type="match status" value="1"/>
</dbReference>
<dbReference type="Pfam" id="PF16921">
    <property type="entry name" value="Tex_YqgF"/>
    <property type="match status" value="1"/>
</dbReference>
<feature type="region of interest" description="Disordered" evidence="1">
    <location>
        <begin position="201"/>
        <end position="232"/>
    </location>
</feature>
<dbReference type="GO" id="GO:0003729">
    <property type="term" value="F:mRNA binding"/>
    <property type="evidence" value="ECO:0007669"/>
    <property type="project" value="TreeGrafter"/>
</dbReference>
<dbReference type="SMART" id="SM00732">
    <property type="entry name" value="YqgFc"/>
    <property type="match status" value="1"/>
</dbReference>
<dbReference type="PANTHER" id="PTHR10724:SF10">
    <property type="entry name" value="S1 RNA-BINDING DOMAIN-CONTAINING PROTEIN 1"/>
    <property type="match status" value="1"/>
</dbReference>
<dbReference type="OrthoDB" id="995477at2759"/>
<dbReference type="GO" id="GO:0006139">
    <property type="term" value="P:nucleobase-containing compound metabolic process"/>
    <property type="evidence" value="ECO:0007669"/>
    <property type="project" value="InterPro"/>
</dbReference>
<feature type="region of interest" description="Disordered" evidence="1">
    <location>
        <begin position="403"/>
        <end position="482"/>
    </location>
</feature>
<dbReference type="InterPro" id="IPR037027">
    <property type="entry name" value="YqgF/RNaseH-like_dom_sf"/>
</dbReference>
<dbReference type="SUPFAM" id="SSF53098">
    <property type="entry name" value="Ribonuclease H-like"/>
    <property type="match status" value="1"/>
</dbReference>
<dbReference type="InterPro" id="IPR012337">
    <property type="entry name" value="RNaseH-like_sf"/>
</dbReference>
<dbReference type="CDD" id="cd05685">
    <property type="entry name" value="S1_Tex"/>
    <property type="match status" value="1"/>
</dbReference>
<dbReference type="InterPro" id="IPR006641">
    <property type="entry name" value="YqgF/RNaseH-like_dom"/>
</dbReference>
<dbReference type="PROSITE" id="PS50126">
    <property type="entry name" value="S1"/>
    <property type="match status" value="1"/>
</dbReference>
<evidence type="ECO:0000256" key="1">
    <source>
        <dbReference type="SAM" id="MobiDB-lite"/>
    </source>
</evidence>
<dbReference type="GeneID" id="108669338"/>
<dbReference type="SMART" id="SM00316">
    <property type="entry name" value="S1"/>
    <property type="match status" value="1"/>
</dbReference>
<dbReference type="KEGG" id="hazt:108669338"/>
<dbReference type="InterPro" id="IPR023323">
    <property type="entry name" value="Tex-like_dom_sf"/>
</dbReference>
<dbReference type="SUPFAM" id="SSF158832">
    <property type="entry name" value="Tex N-terminal region-like"/>
    <property type="match status" value="1"/>
</dbReference>
<dbReference type="Proteomes" id="UP000694843">
    <property type="component" value="Unplaced"/>
</dbReference>
<dbReference type="Gene3D" id="1.10.150.310">
    <property type="entry name" value="Tex RuvX-like domain-like"/>
    <property type="match status" value="1"/>
</dbReference>
<dbReference type="InterPro" id="IPR041692">
    <property type="entry name" value="HHH_9"/>
</dbReference>
<dbReference type="InterPro" id="IPR023319">
    <property type="entry name" value="Tex-like_HTH_dom_sf"/>
</dbReference>
<keyword evidence="3" id="KW-1185">Reference proteome</keyword>
<name>A0A8B7NEU8_HYAAZ</name>
<feature type="compositionally biased region" description="Polar residues" evidence="1">
    <location>
        <begin position="437"/>
        <end position="479"/>
    </location>
</feature>
<dbReference type="InterPro" id="IPR010994">
    <property type="entry name" value="RuvA_2-like"/>
</dbReference>
<protein>
    <submittedName>
        <fullName evidence="4">S1 RNA-binding domain-containing protein 1 isoform X1</fullName>
    </submittedName>
</protein>
<organism evidence="3 4">
    <name type="scientific">Hyalella azteca</name>
    <name type="common">Amphipod</name>
    <dbReference type="NCBI Taxonomy" id="294128"/>
    <lineage>
        <taxon>Eukaryota</taxon>
        <taxon>Metazoa</taxon>
        <taxon>Ecdysozoa</taxon>
        <taxon>Arthropoda</taxon>
        <taxon>Crustacea</taxon>
        <taxon>Multicrustacea</taxon>
        <taxon>Malacostraca</taxon>
        <taxon>Eumalacostraca</taxon>
        <taxon>Peracarida</taxon>
        <taxon>Amphipoda</taxon>
        <taxon>Senticaudata</taxon>
        <taxon>Talitrida</taxon>
        <taxon>Talitroidea</taxon>
        <taxon>Hyalellidae</taxon>
        <taxon>Hyalella</taxon>
    </lineage>
</organism>
<evidence type="ECO:0000313" key="4">
    <source>
        <dbReference type="RefSeq" id="XP_018012134.1"/>
    </source>
</evidence>
<evidence type="ECO:0000313" key="3">
    <source>
        <dbReference type="Proteomes" id="UP000694843"/>
    </source>
</evidence>
<reference evidence="4" key="1">
    <citation type="submission" date="2025-08" db="UniProtKB">
        <authorList>
            <consortium name="RefSeq"/>
        </authorList>
    </citation>
    <scope>IDENTIFICATION</scope>
    <source>
        <tissue evidence="4">Whole organism</tissue>
    </source>
</reference>
<dbReference type="Gene3D" id="1.10.3500.10">
    <property type="entry name" value="Tex N-terminal region-like"/>
    <property type="match status" value="1"/>
</dbReference>
<dbReference type="SUPFAM" id="SSF47781">
    <property type="entry name" value="RuvA domain 2-like"/>
    <property type="match status" value="2"/>
</dbReference>
<dbReference type="FunFam" id="3.30.420.140:FF:000001">
    <property type="entry name" value="RNA-binding transcriptional accessory protein"/>
    <property type="match status" value="1"/>
</dbReference>
<dbReference type="Pfam" id="PF17674">
    <property type="entry name" value="HHH_9"/>
    <property type="match status" value="1"/>
</dbReference>
<accession>A0A8B7NEU8</accession>
<dbReference type="Pfam" id="PF00575">
    <property type="entry name" value="S1"/>
    <property type="match status" value="1"/>
</dbReference>
<proteinExistence type="predicted"/>
<dbReference type="PANTHER" id="PTHR10724">
    <property type="entry name" value="30S RIBOSOMAL PROTEIN S1"/>
    <property type="match status" value="1"/>
</dbReference>
<dbReference type="InterPro" id="IPR018974">
    <property type="entry name" value="Tex-like_N"/>
</dbReference>
<dbReference type="InterPro" id="IPR055179">
    <property type="entry name" value="Tex-like_central_region"/>
</dbReference>